<evidence type="ECO:0000313" key="3">
    <source>
        <dbReference type="Proteomes" id="UP000016660"/>
    </source>
</evidence>
<sequence length="78" mass="9204">FAHSTSNHNTAPKKVVKNKLFLLRILHQITTCDYCMLIYRPLFLLRILHQITTVNMILPLNLPLFLLRILHQITTILR</sequence>
<proteinExistence type="predicted"/>
<accession>A0ABN0NNS8</accession>
<dbReference type="EMBL" id="AWUY01000294">
    <property type="protein sequence ID" value="ERJ71011.1"/>
    <property type="molecule type" value="Genomic_DNA"/>
</dbReference>
<comment type="caution">
    <text evidence="2">The sequence shown here is derived from an EMBL/GenBank/DDBJ whole genome shotgun (WGS) entry which is preliminary data.</text>
</comment>
<organism evidence="2 3">
    <name type="scientific">Prevotella disiens JCM 6334 = ATCC 29426</name>
    <dbReference type="NCBI Taxonomy" id="1235811"/>
    <lineage>
        <taxon>Bacteria</taxon>
        <taxon>Pseudomonadati</taxon>
        <taxon>Bacteroidota</taxon>
        <taxon>Bacteroidia</taxon>
        <taxon>Bacteroidales</taxon>
        <taxon>Prevotellaceae</taxon>
        <taxon>Prevotella</taxon>
    </lineage>
</organism>
<feature type="non-terminal residue" evidence="2">
    <location>
        <position position="1"/>
    </location>
</feature>
<evidence type="ECO:0000313" key="2">
    <source>
        <dbReference type="EMBL" id="ERJ71011.1"/>
    </source>
</evidence>
<feature type="transmembrane region" description="Helical" evidence="1">
    <location>
        <begin position="51"/>
        <end position="70"/>
    </location>
</feature>
<protein>
    <submittedName>
        <fullName evidence="2">Uncharacterized protein</fullName>
    </submittedName>
</protein>
<dbReference type="Proteomes" id="UP000016660">
    <property type="component" value="Unassembled WGS sequence"/>
</dbReference>
<gene>
    <name evidence="2" type="ORF">HMPREF0653_02619</name>
</gene>
<feature type="transmembrane region" description="Helical" evidence="1">
    <location>
        <begin position="21"/>
        <end position="39"/>
    </location>
</feature>
<evidence type="ECO:0000256" key="1">
    <source>
        <dbReference type="SAM" id="Phobius"/>
    </source>
</evidence>
<name>A0ABN0NNS8_9BACT</name>
<keyword evidence="1" id="KW-1133">Transmembrane helix</keyword>
<keyword evidence="3" id="KW-1185">Reference proteome</keyword>
<reference evidence="2 3" key="1">
    <citation type="submission" date="2013-06" db="EMBL/GenBank/DDBJ databases">
        <authorList>
            <person name="Weinstock G."/>
            <person name="Sodergren E."/>
            <person name="Lobos E.A."/>
            <person name="Fulton L."/>
            <person name="Fulton R."/>
            <person name="Courtney L."/>
            <person name="Fronick C."/>
            <person name="O'Laughlin M."/>
            <person name="Godfrey J."/>
            <person name="Wilson R.M."/>
            <person name="Miner T."/>
            <person name="Farmer C."/>
            <person name="Delehaunty K."/>
            <person name="Cordes M."/>
            <person name="Minx P."/>
            <person name="Tomlinson C."/>
            <person name="Chen J."/>
            <person name="Wollam A."/>
            <person name="Pepin K.H."/>
            <person name="Bhonagiri V."/>
            <person name="Zhang X."/>
            <person name="Warren W."/>
            <person name="Mitreva M."/>
            <person name="Mardis E.R."/>
            <person name="Wilson R.K."/>
        </authorList>
    </citation>
    <scope>NUCLEOTIDE SEQUENCE [LARGE SCALE GENOMIC DNA]</scope>
    <source>
        <strain evidence="2 3">ATCC 29426</strain>
    </source>
</reference>
<keyword evidence="1" id="KW-0472">Membrane</keyword>
<keyword evidence="1" id="KW-0812">Transmembrane</keyword>